<dbReference type="GO" id="GO:0015450">
    <property type="term" value="F:protein-transporting ATPase activity"/>
    <property type="evidence" value="ECO:0007669"/>
    <property type="project" value="UniProtKB-UniRule"/>
</dbReference>
<keyword evidence="8 9" id="KW-0472">Membrane</keyword>
<keyword evidence="3 9" id="KW-0813">Transport</keyword>
<comment type="caution">
    <text evidence="9">Lacks conserved residue(s) required for the propagation of feature annotation.</text>
</comment>
<comment type="similarity">
    <text evidence="2 9">Belongs to the SecG family.</text>
</comment>
<dbReference type="NCBIfam" id="TIGR00810">
    <property type="entry name" value="secG"/>
    <property type="match status" value="1"/>
</dbReference>
<evidence type="ECO:0000313" key="11">
    <source>
        <dbReference type="Proteomes" id="UP000179251"/>
    </source>
</evidence>
<sequence>MRNLLLWVQIAVSVLLVAAILLQQKGVGLGSAFGGSNQIYRSKRGLEKTLFMATIVLAVLFSSLAFFNLIIK</sequence>
<dbReference type="AlphaFoldDB" id="A0A1F5VGJ2"/>
<evidence type="ECO:0000256" key="8">
    <source>
        <dbReference type="ARBA" id="ARBA00023136"/>
    </source>
</evidence>
<dbReference type="STRING" id="1798325.A2834_03670"/>
<keyword evidence="4 9" id="KW-0812">Transmembrane</keyword>
<keyword evidence="9" id="KW-1003">Cell membrane</keyword>
<accession>A0A1F5VGJ2</accession>
<evidence type="ECO:0000256" key="5">
    <source>
        <dbReference type="ARBA" id="ARBA00022927"/>
    </source>
</evidence>
<keyword evidence="6 9" id="KW-1133">Transmembrane helix</keyword>
<dbReference type="Proteomes" id="UP000179251">
    <property type="component" value="Unassembled WGS sequence"/>
</dbReference>
<keyword evidence="7 9" id="KW-0811">Translocation</keyword>
<dbReference type="GO" id="GO:0005886">
    <property type="term" value="C:plasma membrane"/>
    <property type="evidence" value="ECO:0007669"/>
    <property type="project" value="UniProtKB-SubCell"/>
</dbReference>
<evidence type="ECO:0000256" key="6">
    <source>
        <dbReference type="ARBA" id="ARBA00022989"/>
    </source>
</evidence>
<evidence type="ECO:0000256" key="9">
    <source>
        <dbReference type="RuleBase" id="RU365087"/>
    </source>
</evidence>
<evidence type="ECO:0000256" key="7">
    <source>
        <dbReference type="ARBA" id="ARBA00023010"/>
    </source>
</evidence>
<evidence type="ECO:0000256" key="4">
    <source>
        <dbReference type="ARBA" id="ARBA00022692"/>
    </source>
</evidence>
<dbReference type="GO" id="GO:0009306">
    <property type="term" value="P:protein secretion"/>
    <property type="evidence" value="ECO:0007669"/>
    <property type="project" value="UniProtKB-UniRule"/>
</dbReference>
<evidence type="ECO:0000256" key="1">
    <source>
        <dbReference type="ARBA" id="ARBA00004141"/>
    </source>
</evidence>
<comment type="caution">
    <text evidence="10">The sequence shown here is derived from an EMBL/GenBank/DDBJ whole genome shotgun (WGS) entry which is preliminary data.</text>
</comment>
<organism evidence="10 11">
    <name type="scientific">Candidatus Giovannonibacteria bacterium RIFCSPHIGHO2_01_FULL_45_23</name>
    <dbReference type="NCBI Taxonomy" id="1798325"/>
    <lineage>
        <taxon>Bacteria</taxon>
        <taxon>Candidatus Giovannoniibacteriota</taxon>
    </lineage>
</organism>
<keyword evidence="5 9" id="KW-0653">Protein transport</keyword>
<proteinExistence type="inferred from homology"/>
<comment type="subcellular location">
    <subcellularLocation>
        <location evidence="9">Cell membrane</location>
        <topology evidence="9">Multi-pass membrane protein</topology>
    </subcellularLocation>
    <subcellularLocation>
        <location evidence="1">Membrane</location>
        <topology evidence="1">Multi-pass membrane protein</topology>
    </subcellularLocation>
</comment>
<evidence type="ECO:0000256" key="3">
    <source>
        <dbReference type="ARBA" id="ARBA00022448"/>
    </source>
</evidence>
<protein>
    <recommendedName>
        <fullName evidence="9">Protein-export membrane protein SecG</fullName>
    </recommendedName>
</protein>
<dbReference type="InterPro" id="IPR004692">
    <property type="entry name" value="SecG"/>
</dbReference>
<name>A0A1F5VGJ2_9BACT</name>
<evidence type="ECO:0000256" key="2">
    <source>
        <dbReference type="ARBA" id="ARBA00008445"/>
    </source>
</evidence>
<comment type="function">
    <text evidence="9">Involved in protein export. Participates in an early event of protein translocation.</text>
</comment>
<feature type="transmembrane region" description="Helical" evidence="9">
    <location>
        <begin position="50"/>
        <end position="71"/>
    </location>
</feature>
<reference evidence="10 11" key="1">
    <citation type="journal article" date="2016" name="Nat. Commun.">
        <title>Thousands of microbial genomes shed light on interconnected biogeochemical processes in an aquifer system.</title>
        <authorList>
            <person name="Anantharaman K."/>
            <person name="Brown C.T."/>
            <person name="Hug L.A."/>
            <person name="Sharon I."/>
            <person name="Castelle C.J."/>
            <person name="Probst A.J."/>
            <person name="Thomas B.C."/>
            <person name="Singh A."/>
            <person name="Wilkins M.J."/>
            <person name="Karaoz U."/>
            <person name="Brodie E.L."/>
            <person name="Williams K.H."/>
            <person name="Hubbard S.S."/>
            <person name="Banfield J.F."/>
        </authorList>
    </citation>
    <scope>NUCLEOTIDE SEQUENCE [LARGE SCALE GENOMIC DNA]</scope>
</reference>
<dbReference type="EMBL" id="MFHD01000017">
    <property type="protein sequence ID" value="OGF62535.1"/>
    <property type="molecule type" value="Genomic_DNA"/>
</dbReference>
<dbReference type="Pfam" id="PF03840">
    <property type="entry name" value="SecG"/>
    <property type="match status" value="1"/>
</dbReference>
<gene>
    <name evidence="10" type="ORF">A2834_03670</name>
</gene>
<evidence type="ECO:0000313" key="10">
    <source>
        <dbReference type="EMBL" id="OGF62535.1"/>
    </source>
</evidence>